<gene>
    <name evidence="2" type="ORF">EV702DRAFT_92221</name>
</gene>
<reference evidence="2" key="1">
    <citation type="journal article" date="2020" name="New Phytol.">
        <title>Comparative genomics reveals dynamic genome evolution in host specialist ectomycorrhizal fungi.</title>
        <authorList>
            <person name="Lofgren L.A."/>
            <person name="Nguyen N.H."/>
            <person name="Vilgalys R."/>
            <person name="Ruytinx J."/>
            <person name="Liao H.L."/>
            <person name="Branco S."/>
            <person name="Kuo A."/>
            <person name="LaButti K."/>
            <person name="Lipzen A."/>
            <person name="Andreopoulos W."/>
            <person name="Pangilinan J."/>
            <person name="Riley R."/>
            <person name="Hundley H."/>
            <person name="Na H."/>
            <person name="Barry K."/>
            <person name="Grigoriev I.V."/>
            <person name="Stajich J.E."/>
            <person name="Kennedy P.G."/>
        </authorList>
    </citation>
    <scope>NUCLEOTIDE SEQUENCE</scope>
    <source>
        <strain evidence="2">DOB743</strain>
    </source>
</reference>
<name>A0A9P7CV81_9AGAM</name>
<keyword evidence="1" id="KW-1133">Transmembrane helix</keyword>
<evidence type="ECO:0000313" key="3">
    <source>
        <dbReference type="Proteomes" id="UP000714275"/>
    </source>
</evidence>
<keyword evidence="3" id="KW-1185">Reference proteome</keyword>
<feature type="transmembrane region" description="Helical" evidence="1">
    <location>
        <begin position="193"/>
        <end position="215"/>
    </location>
</feature>
<keyword evidence="1" id="KW-0812">Transmembrane</keyword>
<dbReference type="AlphaFoldDB" id="A0A9P7CV81"/>
<comment type="caution">
    <text evidence="2">The sequence shown here is derived from an EMBL/GenBank/DDBJ whole genome shotgun (WGS) entry which is preliminary data.</text>
</comment>
<sequence>MVALFYSSRLSVVGLVSHSIAIFCTIFRLVYRGWTRHLWWEDAWAAFALISDGIFILLRCLDQQLDYIPLFSCLPSMYLGRQKDIFLDPHSNFHLCPVYRAARMSVIFSIIRITNHPSFKIHRQITYLIAVSFACMWAAVLAHRITLCALHACHMGKSVAISLLITDIVADISLVAAPLHLLRNVGLSRSRKILVLSAFSASLLITAITIPHSIILLEINNIDAITVILAHVKSALSLVICNLLVIVTFVYRVCWRKTFDLDQSCEVFTSVVLTQMPCTTNTGTLLTSEEGEMEAGAMKVKMEDASVVYVEEGAGTEDRGMARNL</sequence>
<proteinExistence type="predicted"/>
<feature type="transmembrane region" description="Helical" evidence="1">
    <location>
        <begin position="159"/>
        <end position="181"/>
    </location>
</feature>
<evidence type="ECO:0000256" key="1">
    <source>
        <dbReference type="SAM" id="Phobius"/>
    </source>
</evidence>
<protein>
    <recommendedName>
        <fullName evidence="4">Integral membrane protein</fullName>
    </recommendedName>
</protein>
<accession>A0A9P7CV81</accession>
<dbReference type="OrthoDB" id="444631at2759"/>
<evidence type="ECO:0000313" key="2">
    <source>
        <dbReference type="EMBL" id="KAG1764898.1"/>
    </source>
</evidence>
<feature type="transmembrane region" description="Helical" evidence="1">
    <location>
        <begin position="235"/>
        <end position="254"/>
    </location>
</feature>
<dbReference type="EMBL" id="JABBWD010000117">
    <property type="protein sequence ID" value="KAG1764898.1"/>
    <property type="molecule type" value="Genomic_DNA"/>
</dbReference>
<keyword evidence="1" id="KW-0472">Membrane</keyword>
<organism evidence="2 3">
    <name type="scientific">Suillus placidus</name>
    <dbReference type="NCBI Taxonomy" id="48579"/>
    <lineage>
        <taxon>Eukaryota</taxon>
        <taxon>Fungi</taxon>
        <taxon>Dikarya</taxon>
        <taxon>Basidiomycota</taxon>
        <taxon>Agaricomycotina</taxon>
        <taxon>Agaricomycetes</taxon>
        <taxon>Agaricomycetidae</taxon>
        <taxon>Boletales</taxon>
        <taxon>Suillineae</taxon>
        <taxon>Suillaceae</taxon>
        <taxon>Suillus</taxon>
    </lineage>
</organism>
<evidence type="ECO:0008006" key="4">
    <source>
        <dbReference type="Google" id="ProtNLM"/>
    </source>
</evidence>
<feature type="transmembrane region" description="Helical" evidence="1">
    <location>
        <begin position="125"/>
        <end position="147"/>
    </location>
</feature>
<dbReference type="Proteomes" id="UP000714275">
    <property type="component" value="Unassembled WGS sequence"/>
</dbReference>
<feature type="transmembrane region" description="Helical" evidence="1">
    <location>
        <begin position="12"/>
        <end position="31"/>
    </location>
</feature>